<keyword evidence="2" id="KW-1185">Reference proteome</keyword>
<evidence type="ECO:0000313" key="2">
    <source>
        <dbReference type="Proteomes" id="UP001596321"/>
    </source>
</evidence>
<evidence type="ECO:0000313" key="1">
    <source>
        <dbReference type="EMBL" id="MFC6506744.1"/>
    </source>
</evidence>
<accession>A0ABW1YAT8</accession>
<organism evidence="1 2">
    <name type="scientific">Streptomyces plicatus</name>
    <dbReference type="NCBI Taxonomy" id="1922"/>
    <lineage>
        <taxon>Bacteria</taxon>
        <taxon>Bacillati</taxon>
        <taxon>Actinomycetota</taxon>
        <taxon>Actinomycetes</taxon>
        <taxon>Kitasatosporales</taxon>
        <taxon>Streptomycetaceae</taxon>
        <taxon>Streptomyces</taxon>
        <taxon>Streptomyces rochei group</taxon>
    </lineage>
</organism>
<dbReference type="EMBL" id="JBHSUW010000001">
    <property type="protein sequence ID" value="MFC6506744.1"/>
    <property type="molecule type" value="Genomic_DNA"/>
</dbReference>
<name>A0ABW1YAT8_STRPL</name>
<dbReference type="RefSeq" id="WP_185927569.1">
    <property type="nucleotide sequence ID" value="NZ_BMUJ01000006.1"/>
</dbReference>
<reference evidence="2" key="1">
    <citation type="journal article" date="2019" name="Int. J. Syst. Evol. Microbiol.">
        <title>The Global Catalogue of Microorganisms (GCM) 10K type strain sequencing project: providing services to taxonomists for standard genome sequencing and annotation.</title>
        <authorList>
            <consortium name="The Broad Institute Genomics Platform"/>
            <consortium name="The Broad Institute Genome Sequencing Center for Infectious Disease"/>
            <person name="Wu L."/>
            <person name="Ma J."/>
        </authorList>
    </citation>
    <scope>NUCLEOTIDE SEQUENCE [LARGE SCALE GENOMIC DNA]</scope>
    <source>
        <strain evidence="2">JCM 4504</strain>
    </source>
</reference>
<proteinExistence type="predicted"/>
<comment type="caution">
    <text evidence="1">The sequence shown here is derived from an EMBL/GenBank/DDBJ whole genome shotgun (WGS) entry which is preliminary data.</text>
</comment>
<dbReference type="Proteomes" id="UP001596321">
    <property type="component" value="Unassembled WGS sequence"/>
</dbReference>
<protein>
    <submittedName>
        <fullName evidence="1">Uncharacterized protein</fullName>
    </submittedName>
</protein>
<gene>
    <name evidence="1" type="ORF">ACFQFF_36185</name>
</gene>
<sequence>MSLLDAVEDGQRVHDVPSQSRLLAGTVEGASLVPQLPQMRAVRRGNDMVDATAPARFSSSTNDAADSMRLATRF</sequence>